<evidence type="ECO:0000313" key="7">
    <source>
        <dbReference type="Proteomes" id="UP000198866"/>
    </source>
</evidence>
<feature type="transmembrane region" description="Helical" evidence="5">
    <location>
        <begin position="116"/>
        <end position="135"/>
    </location>
</feature>
<sequence>MIVDEGCSSESQSAACSELIVHQGSVRSVDVLFEVTARVCAAVMMGIFSYAAILHWLADPGRVTLLLLVITQCFTVGLSLFARVPVRRDLTPFAYICSMGATYYFLAVQLRPGFQIVPEVVGAAFQVAGICWQLFAKASLRRSFGILPANRGVVSTGAYRFVRHPMYLGYFIEDIGFLLSNFGIQNLLVFGSQFALQACRIAREERLLSDDALYRAYISKVRYRVLPGLY</sequence>
<dbReference type="GO" id="GO:0004671">
    <property type="term" value="F:protein C-terminal S-isoprenylcysteine carboxyl O-methyltransferase activity"/>
    <property type="evidence" value="ECO:0007669"/>
    <property type="project" value="InterPro"/>
</dbReference>
<feature type="transmembrane region" description="Helical" evidence="5">
    <location>
        <begin position="93"/>
        <end position="110"/>
    </location>
</feature>
<name>A0A1H7EJU9_9BURK</name>
<dbReference type="GO" id="GO:0032259">
    <property type="term" value="P:methylation"/>
    <property type="evidence" value="ECO:0007669"/>
    <property type="project" value="UniProtKB-KW"/>
</dbReference>
<keyword evidence="6" id="KW-0489">Methyltransferase</keyword>
<evidence type="ECO:0000256" key="4">
    <source>
        <dbReference type="ARBA" id="ARBA00023136"/>
    </source>
</evidence>
<evidence type="ECO:0000256" key="3">
    <source>
        <dbReference type="ARBA" id="ARBA00022989"/>
    </source>
</evidence>
<evidence type="ECO:0000256" key="2">
    <source>
        <dbReference type="ARBA" id="ARBA00022692"/>
    </source>
</evidence>
<gene>
    <name evidence="6" type="ORF">SAMN05192539_10846</name>
</gene>
<keyword evidence="3 5" id="KW-1133">Transmembrane helix</keyword>
<dbReference type="Proteomes" id="UP000198866">
    <property type="component" value="Unassembled WGS sequence"/>
</dbReference>
<dbReference type="Gene3D" id="1.20.120.1630">
    <property type="match status" value="1"/>
</dbReference>
<evidence type="ECO:0000313" key="6">
    <source>
        <dbReference type="EMBL" id="SEK14118.1"/>
    </source>
</evidence>
<accession>A0A1H7EJU9</accession>
<feature type="transmembrane region" description="Helical" evidence="5">
    <location>
        <begin position="63"/>
        <end position="81"/>
    </location>
</feature>
<dbReference type="GO" id="GO:0016020">
    <property type="term" value="C:membrane"/>
    <property type="evidence" value="ECO:0007669"/>
    <property type="project" value="UniProtKB-SubCell"/>
</dbReference>
<organism evidence="6 7">
    <name type="scientific">Paraburkholderia diazotrophica</name>
    <dbReference type="NCBI Taxonomy" id="667676"/>
    <lineage>
        <taxon>Bacteria</taxon>
        <taxon>Pseudomonadati</taxon>
        <taxon>Pseudomonadota</taxon>
        <taxon>Betaproteobacteria</taxon>
        <taxon>Burkholderiales</taxon>
        <taxon>Burkholderiaceae</taxon>
        <taxon>Paraburkholderia</taxon>
    </lineage>
</organism>
<keyword evidence="2 5" id="KW-0812">Transmembrane</keyword>
<keyword evidence="6" id="KW-0808">Transferase</keyword>
<dbReference type="STRING" id="667676.SAMN05192539_10846"/>
<reference evidence="7" key="1">
    <citation type="submission" date="2016-10" db="EMBL/GenBank/DDBJ databases">
        <authorList>
            <person name="Varghese N."/>
            <person name="Submissions S."/>
        </authorList>
    </citation>
    <scope>NUCLEOTIDE SEQUENCE [LARGE SCALE GENOMIC DNA]</scope>
    <source>
        <strain evidence="7">LMG 26031</strain>
    </source>
</reference>
<keyword evidence="4 5" id="KW-0472">Membrane</keyword>
<protein>
    <submittedName>
        <fullName evidence="6">Isoprenylcysteine carboxyl methyltransferase (ICMT) family protein</fullName>
    </submittedName>
</protein>
<evidence type="ECO:0000256" key="5">
    <source>
        <dbReference type="SAM" id="Phobius"/>
    </source>
</evidence>
<dbReference type="InterPro" id="IPR052527">
    <property type="entry name" value="Metal_cation-efflux_comp"/>
</dbReference>
<feature type="transmembrane region" description="Helical" evidence="5">
    <location>
        <begin position="35"/>
        <end position="57"/>
    </location>
</feature>
<proteinExistence type="predicted"/>
<dbReference type="EMBL" id="FNYE01000084">
    <property type="protein sequence ID" value="SEK14118.1"/>
    <property type="molecule type" value="Genomic_DNA"/>
</dbReference>
<dbReference type="InterPro" id="IPR007269">
    <property type="entry name" value="ICMT_MeTrfase"/>
</dbReference>
<evidence type="ECO:0000256" key="1">
    <source>
        <dbReference type="ARBA" id="ARBA00004141"/>
    </source>
</evidence>
<comment type="subcellular location">
    <subcellularLocation>
        <location evidence="1">Membrane</location>
        <topology evidence="1">Multi-pass membrane protein</topology>
    </subcellularLocation>
</comment>
<dbReference type="AlphaFoldDB" id="A0A1H7EJU9"/>
<dbReference type="PANTHER" id="PTHR43847:SF1">
    <property type="entry name" value="BLL3993 PROTEIN"/>
    <property type="match status" value="1"/>
</dbReference>
<dbReference type="PANTHER" id="PTHR43847">
    <property type="entry name" value="BLL3993 PROTEIN"/>
    <property type="match status" value="1"/>
</dbReference>
<dbReference type="Pfam" id="PF04140">
    <property type="entry name" value="ICMT"/>
    <property type="match status" value="1"/>
</dbReference>
<keyword evidence="7" id="KW-1185">Reference proteome</keyword>